<proteinExistence type="predicted"/>
<accession>A0A261F5Z2</accession>
<feature type="compositionally biased region" description="Basic and acidic residues" evidence="1">
    <location>
        <begin position="29"/>
        <end position="38"/>
    </location>
</feature>
<reference evidence="2 3" key="1">
    <citation type="journal article" date="2017" name="BMC Genomics">
        <title>Comparative genomic and phylogenomic analyses of the Bifidobacteriaceae family.</title>
        <authorList>
            <person name="Lugli G.A."/>
            <person name="Milani C."/>
            <person name="Turroni F."/>
            <person name="Duranti S."/>
            <person name="Mancabelli L."/>
            <person name="Mangifesta M."/>
            <person name="Ferrario C."/>
            <person name="Modesto M."/>
            <person name="Mattarelli P."/>
            <person name="Jiri K."/>
            <person name="van Sinderen D."/>
            <person name="Ventura M."/>
        </authorList>
    </citation>
    <scope>NUCLEOTIDE SEQUENCE [LARGE SCALE GENOMIC DNA]</scope>
    <source>
        <strain evidence="2 3">DSM 24762</strain>
    </source>
</reference>
<protein>
    <submittedName>
        <fullName evidence="2">Uncharacterized protein</fullName>
    </submittedName>
</protein>
<evidence type="ECO:0000313" key="3">
    <source>
        <dbReference type="Proteomes" id="UP000243657"/>
    </source>
</evidence>
<name>A0A261F5Z2_9BIFI</name>
<evidence type="ECO:0000256" key="1">
    <source>
        <dbReference type="SAM" id="MobiDB-lite"/>
    </source>
</evidence>
<organism evidence="2 3">
    <name type="scientific">Alloscardovia macacae</name>
    <dbReference type="NCBI Taxonomy" id="1160091"/>
    <lineage>
        <taxon>Bacteria</taxon>
        <taxon>Bacillati</taxon>
        <taxon>Actinomycetota</taxon>
        <taxon>Actinomycetes</taxon>
        <taxon>Bifidobacteriales</taxon>
        <taxon>Bifidobacteriaceae</taxon>
        <taxon>Alloscardovia</taxon>
    </lineage>
</organism>
<dbReference type="Proteomes" id="UP000243657">
    <property type="component" value="Unassembled WGS sequence"/>
</dbReference>
<dbReference type="AlphaFoldDB" id="A0A261F5Z2"/>
<feature type="region of interest" description="Disordered" evidence="1">
    <location>
        <begin position="29"/>
        <end position="84"/>
    </location>
</feature>
<dbReference type="EMBL" id="MWWT01000005">
    <property type="protein sequence ID" value="OZG54514.1"/>
    <property type="molecule type" value="Genomic_DNA"/>
</dbReference>
<comment type="caution">
    <text evidence="2">The sequence shown here is derived from an EMBL/GenBank/DDBJ whole genome shotgun (WGS) entry which is preliminary data.</text>
</comment>
<gene>
    <name evidence="2" type="ORF">ALMA_0975</name>
</gene>
<feature type="compositionally biased region" description="Basic residues" evidence="1">
    <location>
        <begin position="39"/>
        <end position="50"/>
    </location>
</feature>
<keyword evidence="3" id="KW-1185">Reference proteome</keyword>
<sequence>MGVTDHDYFVKVIFWADVTTLMVISAQNRDGRRRETPHHLRHLRRPRRPHTAPYTRPPVGRHTTGGLDKSGERENLAETLALQT</sequence>
<evidence type="ECO:0000313" key="2">
    <source>
        <dbReference type="EMBL" id="OZG54514.1"/>
    </source>
</evidence>